<dbReference type="Proteomes" id="UP001597295">
    <property type="component" value="Unassembled WGS sequence"/>
</dbReference>
<keyword evidence="8" id="KW-1185">Reference proteome</keyword>
<evidence type="ECO:0000259" key="6">
    <source>
        <dbReference type="PROSITE" id="PS50893"/>
    </source>
</evidence>
<proteinExistence type="predicted"/>
<keyword evidence="1" id="KW-0813">Transport</keyword>
<dbReference type="GO" id="GO:0005524">
    <property type="term" value="F:ATP binding"/>
    <property type="evidence" value="ECO:0007669"/>
    <property type="project" value="UniProtKB-KW"/>
</dbReference>
<comment type="function">
    <text evidence="5">Part of the ABC transporter complex HmuTUV involved in hemin import. Responsible for energy coupling to the transport system.</text>
</comment>
<accession>A0ABW5DSH1</accession>
<evidence type="ECO:0000256" key="5">
    <source>
        <dbReference type="ARBA" id="ARBA00037066"/>
    </source>
</evidence>
<dbReference type="PANTHER" id="PTHR42794:SF1">
    <property type="entry name" value="HEMIN IMPORT ATP-BINDING PROTEIN HMUV"/>
    <property type="match status" value="1"/>
</dbReference>
<dbReference type="InterPro" id="IPR027417">
    <property type="entry name" value="P-loop_NTPase"/>
</dbReference>
<evidence type="ECO:0000313" key="8">
    <source>
        <dbReference type="Proteomes" id="UP001597295"/>
    </source>
</evidence>
<evidence type="ECO:0000256" key="1">
    <source>
        <dbReference type="ARBA" id="ARBA00022448"/>
    </source>
</evidence>
<dbReference type="PANTHER" id="PTHR42794">
    <property type="entry name" value="HEMIN IMPORT ATP-BINDING PROTEIN HMUV"/>
    <property type="match status" value="1"/>
</dbReference>
<reference evidence="8" key="1">
    <citation type="journal article" date="2019" name="Int. J. Syst. Evol. Microbiol.">
        <title>The Global Catalogue of Microorganisms (GCM) 10K type strain sequencing project: providing services to taxonomists for standard genome sequencing and annotation.</title>
        <authorList>
            <consortium name="The Broad Institute Genomics Platform"/>
            <consortium name="The Broad Institute Genome Sequencing Center for Infectious Disease"/>
            <person name="Wu L."/>
            <person name="Ma J."/>
        </authorList>
    </citation>
    <scope>NUCLEOTIDE SEQUENCE [LARGE SCALE GENOMIC DNA]</scope>
    <source>
        <strain evidence="8">CGMCC 1.19062</strain>
    </source>
</reference>
<dbReference type="SMART" id="SM00382">
    <property type="entry name" value="AAA"/>
    <property type="match status" value="1"/>
</dbReference>
<gene>
    <name evidence="7" type="ORF">ACFSM5_14165</name>
</gene>
<organism evidence="7 8">
    <name type="scientific">Lacibacterium aquatile</name>
    <dbReference type="NCBI Taxonomy" id="1168082"/>
    <lineage>
        <taxon>Bacteria</taxon>
        <taxon>Pseudomonadati</taxon>
        <taxon>Pseudomonadota</taxon>
        <taxon>Alphaproteobacteria</taxon>
        <taxon>Rhodospirillales</taxon>
        <taxon>Rhodospirillaceae</taxon>
    </lineage>
</organism>
<dbReference type="RefSeq" id="WP_379877083.1">
    <property type="nucleotide sequence ID" value="NZ_JBHUIP010000012.1"/>
</dbReference>
<evidence type="ECO:0000256" key="3">
    <source>
        <dbReference type="ARBA" id="ARBA00022840"/>
    </source>
</evidence>
<dbReference type="Pfam" id="PF00005">
    <property type="entry name" value="ABC_tran"/>
    <property type="match status" value="1"/>
</dbReference>
<dbReference type="PROSITE" id="PS00211">
    <property type="entry name" value="ABC_TRANSPORTER_1"/>
    <property type="match status" value="1"/>
</dbReference>
<keyword evidence="2" id="KW-0547">Nucleotide-binding</keyword>
<protein>
    <submittedName>
        <fullName evidence="7">ABC transporter ATP-binding protein</fullName>
    </submittedName>
</protein>
<dbReference type="PROSITE" id="PS50893">
    <property type="entry name" value="ABC_TRANSPORTER_2"/>
    <property type="match status" value="1"/>
</dbReference>
<evidence type="ECO:0000256" key="2">
    <source>
        <dbReference type="ARBA" id="ARBA00022741"/>
    </source>
</evidence>
<dbReference type="EMBL" id="JBHUIP010000012">
    <property type="protein sequence ID" value="MFD2264042.1"/>
    <property type="molecule type" value="Genomic_DNA"/>
</dbReference>
<feature type="domain" description="ABC transporter" evidence="6">
    <location>
        <begin position="3"/>
        <end position="237"/>
    </location>
</feature>
<dbReference type="InterPro" id="IPR017871">
    <property type="entry name" value="ABC_transporter-like_CS"/>
</dbReference>
<name>A0ABW5DSH1_9PROT</name>
<sequence length="259" mass="27539">MKLEILGLSSHYGRRTVLNGVQVPAITPGSVTALLGPNAAGKSTLLRSILGLQASKGTMTLDGADLRKLSRRDRSAKIGYLPQDVGARCALTAIEVVLLALKQGTGWAVDEQDLAAAHSVMDDLGIRALSERPLHELSGGQRQLVAVAQSLVRRPQILLLDEPTSALDLHHQLDLLGLVQRLARRDGLTAMIALHDLNLAARFADRIIVLHGGKIAADGTPAEVLTPKVIADVWRVQARIESDRDGTPMVVPEGALAAA</sequence>
<keyword evidence="3 7" id="KW-0067">ATP-binding</keyword>
<keyword evidence="4" id="KW-1278">Translocase</keyword>
<dbReference type="InterPro" id="IPR003593">
    <property type="entry name" value="AAA+_ATPase"/>
</dbReference>
<evidence type="ECO:0000313" key="7">
    <source>
        <dbReference type="EMBL" id="MFD2264042.1"/>
    </source>
</evidence>
<evidence type="ECO:0000256" key="4">
    <source>
        <dbReference type="ARBA" id="ARBA00022967"/>
    </source>
</evidence>
<comment type="caution">
    <text evidence="7">The sequence shown here is derived from an EMBL/GenBank/DDBJ whole genome shotgun (WGS) entry which is preliminary data.</text>
</comment>
<dbReference type="CDD" id="cd03214">
    <property type="entry name" value="ABC_Iron-Siderophores_B12_Hemin"/>
    <property type="match status" value="1"/>
</dbReference>
<dbReference type="Gene3D" id="3.40.50.300">
    <property type="entry name" value="P-loop containing nucleotide triphosphate hydrolases"/>
    <property type="match status" value="1"/>
</dbReference>
<dbReference type="InterPro" id="IPR003439">
    <property type="entry name" value="ABC_transporter-like_ATP-bd"/>
</dbReference>
<dbReference type="SUPFAM" id="SSF52540">
    <property type="entry name" value="P-loop containing nucleoside triphosphate hydrolases"/>
    <property type="match status" value="1"/>
</dbReference>